<feature type="region of interest" description="Disordered" evidence="1">
    <location>
        <begin position="101"/>
        <end position="121"/>
    </location>
</feature>
<gene>
    <name evidence="2" type="ORF">OS493_024958</name>
</gene>
<dbReference type="Proteomes" id="UP001163046">
    <property type="component" value="Unassembled WGS sequence"/>
</dbReference>
<organism evidence="2 3">
    <name type="scientific">Desmophyllum pertusum</name>
    <dbReference type="NCBI Taxonomy" id="174260"/>
    <lineage>
        <taxon>Eukaryota</taxon>
        <taxon>Metazoa</taxon>
        <taxon>Cnidaria</taxon>
        <taxon>Anthozoa</taxon>
        <taxon>Hexacorallia</taxon>
        <taxon>Scleractinia</taxon>
        <taxon>Caryophylliina</taxon>
        <taxon>Caryophylliidae</taxon>
        <taxon>Desmophyllum</taxon>
    </lineage>
</organism>
<dbReference type="OrthoDB" id="5976767at2759"/>
<evidence type="ECO:0000313" key="2">
    <source>
        <dbReference type="EMBL" id="KAJ7357445.1"/>
    </source>
</evidence>
<keyword evidence="3" id="KW-1185">Reference proteome</keyword>
<evidence type="ECO:0000256" key="1">
    <source>
        <dbReference type="SAM" id="MobiDB-lite"/>
    </source>
</evidence>
<protein>
    <submittedName>
        <fullName evidence="2">Uncharacterized protein</fullName>
    </submittedName>
</protein>
<reference evidence="2" key="1">
    <citation type="submission" date="2023-01" db="EMBL/GenBank/DDBJ databases">
        <title>Genome assembly of the deep-sea coral Lophelia pertusa.</title>
        <authorList>
            <person name="Herrera S."/>
            <person name="Cordes E."/>
        </authorList>
    </citation>
    <scope>NUCLEOTIDE SEQUENCE</scope>
    <source>
        <strain evidence="2">USNM1676648</strain>
        <tissue evidence="2">Polyp</tissue>
    </source>
</reference>
<dbReference type="AlphaFoldDB" id="A0A9W9YLM4"/>
<dbReference type="EMBL" id="MU827321">
    <property type="protein sequence ID" value="KAJ7357445.1"/>
    <property type="molecule type" value="Genomic_DNA"/>
</dbReference>
<evidence type="ECO:0000313" key="3">
    <source>
        <dbReference type="Proteomes" id="UP001163046"/>
    </source>
</evidence>
<feature type="compositionally biased region" description="Low complexity" evidence="1">
    <location>
        <begin position="107"/>
        <end position="118"/>
    </location>
</feature>
<name>A0A9W9YLM4_9CNID</name>
<sequence length="221" mass="24028">MEHKIDQLMAMIGAKSSIGMDGLQIGNQFNATAVGNQSNATAVRNQSNAMPVRNQSHITAVRNQLNATAVRNQSNVTTVRNQSNVTGRNHLNATMVRNQFNSSTRGTQNNATTSNQANRCHSGAPIRQNVTMTATPSNTTVNAPAVMVTQSKTHLNDPENQEDADTMMEYQLSALTPLSRSAPFKTSQSLPGMSARQRIQLEMAKITEQILPDDLELAHIT</sequence>
<proteinExistence type="predicted"/>
<accession>A0A9W9YLM4</accession>
<comment type="caution">
    <text evidence="2">The sequence shown here is derived from an EMBL/GenBank/DDBJ whole genome shotgun (WGS) entry which is preliminary data.</text>
</comment>